<dbReference type="NCBIfam" id="TIGR00147">
    <property type="entry name" value="YegS/Rv2252/BmrU family lipid kinase"/>
    <property type="match status" value="1"/>
</dbReference>
<dbReference type="PROSITE" id="PS50146">
    <property type="entry name" value="DAGK"/>
    <property type="match status" value="1"/>
</dbReference>
<dbReference type="AlphaFoldDB" id="A0A2S8FG37"/>
<evidence type="ECO:0000256" key="1">
    <source>
        <dbReference type="ARBA" id="ARBA00001946"/>
    </source>
</evidence>
<sequence length="344" mass="37436">MAAMSCLPAERFRCNRKAIHVSSAKWKSCCWTNSRQEAKDCMKICTLFNGRAGRAQAIGPQVKQLAERDGFCWIAIDQLQTDEELIEIVERERPERVILVGGDGTISRSLSILSRPSDLQFGIVPTGTGNDLARSLDIPLGNIEAAWNLAVSGQAKAMDILETSIDEPRLLMNAVTAGIGGVVAEEIQTEMKETYGALAYWMSAFSVLSDPPVFRIRLTLDQQHVIEEEAYAFCVANGRCAGGGFVIAPNAQLNDGKIHVTVLPALSTIEMFESGINFVLTNEDAEQRIVTYNAEEVEFEASPEIPCSLDGEKATFATLKFRIVPGARMVVGGPNAAFARNTSS</sequence>
<evidence type="ECO:0000313" key="13">
    <source>
        <dbReference type="EMBL" id="PQO31129.1"/>
    </source>
</evidence>
<feature type="domain" description="DAGKc" evidence="12">
    <location>
        <begin position="83"/>
        <end position="167"/>
    </location>
</feature>
<dbReference type="Pfam" id="PF19279">
    <property type="entry name" value="YegS_C"/>
    <property type="match status" value="1"/>
</dbReference>
<keyword evidence="7" id="KW-0067">ATP-binding</keyword>
<reference evidence="13 14" key="1">
    <citation type="submission" date="2018-02" db="EMBL/GenBank/DDBJ databases">
        <title>Comparative genomes isolates from brazilian mangrove.</title>
        <authorList>
            <person name="Araujo J.E."/>
            <person name="Taketani R.G."/>
            <person name="Silva M.C.P."/>
            <person name="Loureco M.V."/>
            <person name="Andreote F.D."/>
        </authorList>
    </citation>
    <scope>NUCLEOTIDE SEQUENCE [LARGE SCALE GENOMIC DNA]</scope>
    <source>
        <strain evidence="13 14">HEX-2 MGV</strain>
    </source>
</reference>
<dbReference type="InterPro" id="IPR017438">
    <property type="entry name" value="ATP-NAD_kinase_N"/>
</dbReference>
<gene>
    <name evidence="13" type="ORF">C5Y96_12305</name>
</gene>
<proteinExistence type="predicted"/>
<evidence type="ECO:0000256" key="2">
    <source>
        <dbReference type="ARBA" id="ARBA00022516"/>
    </source>
</evidence>
<keyword evidence="11" id="KW-1208">Phospholipid metabolism</keyword>
<keyword evidence="9" id="KW-0443">Lipid metabolism</keyword>
<dbReference type="InterPro" id="IPR005218">
    <property type="entry name" value="Diacylglycerol/lipid_kinase"/>
</dbReference>
<evidence type="ECO:0000259" key="12">
    <source>
        <dbReference type="PROSITE" id="PS50146"/>
    </source>
</evidence>
<dbReference type="GO" id="GO:0005524">
    <property type="term" value="F:ATP binding"/>
    <property type="evidence" value="ECO:0007669"/>
    <property type="project" value="UniProtKB-KW"/>
</dbReference>
<dbReference type="InterPro" id="IPR001206">
    <property type="entry name" value="Diacylglycerol_kinase_cat_dom"/>
</dbReference>
<dbReference type="PANTHER" id="PTHR12358">
    <property type="entry name" value="SPHINGOSINE KINASE"/>
    <property type="match status" value="1"/>
</dbReference>
<dbReference type="InterPro" id="IPR045540">
    <property type="entry name" value="YegS/DAGK_C"/>
</dbReference>
<keyword evidence="6" id="KW-0418">Kinase</keyword>
<dbReference type="GO" id="GO:0008654">
    <property type="term" value="P:phospholipid biosynthetic process"/>
    <property type="evidence" value="ECO:0007669"/>
    <property type="project" value="UniProtKB-KW"/>
</dbReference>
<evidence type="ECO:0000256" key="8">
    <source>
        <dbReference type="ARBA" id="ARBA00022842"/>
    </source>
</evidence>
<keyword evidence="5" id="KW-0547">Nucleotide-binding</keyword>
<dbReference type="Gene3D" id="3.40.50.10330">
    <property type="entry name" value="Probable inorganic polyphosphate/atp-NAD kinase, domain 1"/>
    <property type="match status" value="1"/>
</dbReference>
<dbReference type="InterPro" id="IPR016064">
    <property type="entry name" value="NAD/diacylglycerol_kinase_sf"/>
</dbReference>
<comment type="caution">
    <text evidence="13">The sequence shown here is derived from an EMBL/GenBank/DDBJ whole genome shotgun (WGS) entry which is preliminary data.</text>
</comment>
<evidence type="ECO:0000256" key="4">
    <source>
        <dbReference type="ARBA" id="ARBA00022723"/>
    </source>
</evidence>
<keyword evidence="8" id="KW-0460">Magnesium</keyword>
<evidence type="ECO:0000256" key="10">
    <source>
        <dbReference type="ARBA" id="ARBA00023209"/>
    </source>
</evidence>
<evidence type="ECO:0000256" key="5">
    <source>
        <dbReference type="ARBA" id="ARBA00022741"/>
    </source>
</evidence>
<dbReference type="Proteomes" id="UP000240009">
    <property type="component" value="Unassembled WGS sequence"/>
</dbReference>
<protein>
    <recommendedName>
        <fullName evidence="12">DAGKc domain-containing protein</fullName>
    </recommendedName>
</protein>
<dbReference type="SUPFAM" id="SSF111331">
    <property type="entry name" value="NAD kinase/diacylglycerol kinase-like"/>
    <property type="match status" value="1"/>
</dbReference>
<dbReference type="Gene3D" id="2.60.200.40">
    <property type="match status" value="1"/>
</dbReference>
<keyword evidence="10" id="KW-0594">Phospholipid biosynthesis</keyword>
<keyword evidence="4" id="KW-0479">Metal-binding</keyword>
<dbReference type="GO" id="GO:0005886">
    <property type="term" value="C:plasma membrane"/>
    <property type="evidence" value="ECO:0007669"/>
    <property type="project" value="TreeGrafter"/>
</dbReference>
<evidence type="ECO:0000256" key="6">
    <source>
        <dbReference type="ARBA" id="ARBA00022777"/>
    </source>
</evidence>
<dbReference type="GO" id="GO:0016301">
    <property type="term" value="F:kinase activity"/>
    <property type="evidence" value="ECO:0007669"/>
    <property type="project" value="UniProtKB-KW"/>
</dbReference>
<organism evidence="13 14">
    <name type="scientific">Blastopirellula marina</name>
    <dbReference type="NCBI Taxonomy" id="124"/>
    <lineage>
        <taxon>Bacteria</taxon>
        <taxon>Pseudomonadati</taxon>
        <taxon>Planctomycetota</taxon>
        <taxon>Planctomycetia</taxon>
        <taxon>Pirellulales</taxon>
        <taxon>Pirellulaceae</taxon>
        <taxon>Blastopirellula</taxon>
    </lineage>
</organism>
<name>A0A2S8FG37_9BACT</name>
<evidence type="ECO:0000256" key="9">
    <source>
        <dbReference type="ARBA" id="ARBA00023098"/>
    </source>
</evidence>
<dbReference type="PANTHER" id="PTHR12358:SF106">
    <property type="entry name" value="LIPID KINASE YEGS"/>
    <property type="match status" value="1"/>
</dbReference>
<dbReference type="InterPro" id="IPR050187">
    <property type="entry name" value="Lipid_Phosphate_FormReg"/>
</dbReference>
<evidence type="ECO:0000256" key="11">
    <source>
        <dbReference type="ARBA" id="ARBA00023264"/>
    </source>
</evidence>
<keyword evidence="3" id="KW-0808">Transferase</keyword>
<dbReference type="Pfam" id="PF00781">
    <property type="entry name" value="DAGK_cat"/>
    <property type="match status" value="1"/>
</dbReference>
<evidence type="ECO:0000313" key="14">
    <source>
        <dbReference type="Proteomes" id="UP000240009"/>
    </source>
</evidence>
<dbReference type="SMART" id="SM00046">
    <property type="entry name" value="DAGKc"/>
    <property type="match status" value="1"/>
</dbReference>
<keyword evidence="2" id="KW-0444">Lipid biosynthesis</keyword>
<evidence type="ECO:0000256" key="3">
    <source>
        <dbReference type="ARBA" id="ARBA00022679"/>
    </source>
</evidence>
<dbReference type="GO" id="GO:0046872">
    <property type="term" value="F:metal ion binding"/>
    <property type="evidence" value="ECO:0007669"/>
    <property type="project" value="UniProtKB-KW"/>
</dbReference>
<evidence type="ECO:0000256" key="7">
    <source>
        <dbReference type="ARBA" id="ARBA00022840"/>
    </source>
</evidence>
<dbReference type="EMBL" id="PUIA01000037">
    <property type="protein sequence ID" value="PQO31129.1"/>
    <property type="molecule type" value="Genomic_DNA"/>
</dbReference>
<accession>A0A2S8FG37</accession>
<comment type="cofactor">
    <cofactor evidence="1">
        <name>Mg(2+)</name>
        <dbReference type="ChEBI" id="CHEBI:18420"/>
    </cofactor>
</comment>